<evidence type="ECO:0000313" key="2">
    <source>
        <dbReference type="Proteomes" id="UP000273307"/>
    </source>
</evidence>
<gene>
    <name evidence="1" type="ORF">LAUMK136_05593</name>
</gene>
<reference evidence="1 2" key="1">
    <citation type="submission" date="2018-09" db="EMBL/GenBank/DDBJ databases">
        <authorList>
            <person name="Tagini F."/>
        </authorList>
    </citation>
    <scope>NUCLEOTIDE SEQUENCE [LARGE SCALE GENOMIC DNA]</scope>
    <source>
        <strain evidence="1 2">MK136</strain>
    </source>
</reference>
<dbReference type="EMBL" id="UPHP01000149">
    <property type="protein sequence ID" value="VBA44342.1"/>
    <property type="molecule type" value="Genomic_DNA"/>
</dbReference>
<organism evidence="1 2">
    <name type="scientific">Mycobacterium attenuatum</name>
    <dbReference type="NCBI Taxonomy" id="2341086"/>
    <lineage>
        <taxon>Bacteria</taxon>
        <taxon>Bacillati</taxon>
        <taxon>Actinomycetota</taxon>
        <taxon>Actinomycetes</taxon>
        <taxon>Mycobacteriales</taxon>
        <taxon>Mycobacteriaceae</taxon>
        <taxon>Mycobacterium</taxon>
    </lineage>
</organism>
<name>A0A498QIK8_9MYCO</name>
<evidence type="ECO:0000313" key="1">
    <source>
        <dbReference type="EMBL" id="VBA44342.1"/>
    </source>
</evidence>
<keyword evidence="2" id="KW-1185">Reference proteome</keyword>
<dbReference type="OrthoDB" id="4638472at2"/>
<protein>
    <submittedName>
        <fullName evidence="1">Uncharacterized protein</fullName>
    </submittedName>
</protein>
<dbReference type="RefSeq" id="WP_122526300.1">
    <property type="nucleotide sequence ID" value="NZ_UPHP01000149.1"/>
</dbReference>
<proteinExistence type="predicted"/>
<accession>A0A498QIK8</accession>
<sequence length="99" mass="10634">MTVPINGQCRHCTVPVDSGDTCAFCSGYVPPETASQGLDIAANRVDLLRIDINDVLRELPTDAPLFCVVDIVTALGHLRQASVLIDRVAESLDAEAVER</sequence>
<dbReference type="Proteomes" id="UP000273307">
    <property type="component" value="Unassembled WGS sequence"/>
</dbReference>
<dbReference type="AlphaFoldDB" id="A0A498QIK8"/>